<protein>
    <submittedName>
        <fullName evidence="1">Uncharacterized protein</fullName>
    </submittedName>
</protein>
<dbReference type="Proteomes" id="UP001205486">
    <property type="component" value="Unassembled WGS sequence"/>
</dbReference>
<dbReference type="EMBL" id="JALJZS010000001">
    <property type="protein sequence ID" value="MCP1997795.1"/>
    <property type="molecule type" value="Genomic_DNA"/>
</dbReference>
<keyword evidence="2" id="KW-1185">Reference proteome</keyword>
<reference evidence="1" key="1">
    <citation type="submission" date="2022-03" db="EMBL/GenBank/DDBJ databases">
        <title>Interactions between chemoautotrophic and heterotrophic bacteria.</title>
        <authorList>
            <person name="Santoro A."/>
        </authorList>
    </citation>
    <scope>NUCLEOTIDE SEQUENCE</scope>
    <source>
        <strain evidence="1">Nb-106</strain>
    </source>
</reference>
<accession>A0ACC6AG07</accession>
<organism evidence="1 2">
    <name type="scientific">Nitrobacter winogradskyi</name>
    <name type="common">Nitrobacter agilis</name>
    <dbReference type="NCBI Taxonomy" id="913"/>
    <lineage>
        <taxon>Bacteria</taxon>
        <taxon>Pseudomonadati</taxon>
        <taxon>Pseudomonadota</taxon>
        <taxon>Alphaproteobacteria</taxon>
        <taxon>Hyphomicrobiales</taxon>
        <taxon>Nitrobacteraceae</taxon>
        <taxon>Nitrobacter</taxon>
    </lineage>
</organism>
<comment type="caution">
    <text evidence="1">The sequence shown here is derived from an EMBL/GenBank/DDBJ whole genome shotgun (WGS) entry which is preliminary data.</text>
</comment>
<evidence type="ECO:0000313" key="1">
    <source>
        <dbReference type="EMBL" id="MCP1997795.1"/>
    </source>
</evidence>
<name>A0ACC6AG07_NITWI</name>
<evidence type="ECO:0000313" key="2">
    <source>
        <dbReference type="Proteomes" id="UP001205486"/>
    </source>
</evidence>
<proteinExistence type="predicted"/>
<gene>
    <name evidence="1" type="ORF">J2S34_000217</name>
</gene>
<sequence>MLRSKTLQANSALTLTIVGFIDTDHRSTGGPIYGVGAENLKPTG</sequence>